<reference evidence="1 2" key="1">
    <citation type="submission" date="2019-07" db="EMBL/GenBank/DDBJ databases">
        <title>Genomic Encyclopedia of Type Strains, Phase I: the one thousand microbial genomes (KMG-I) project.</title>
        <authorList>
            <person name="Kyrpides N."/>
        </authorList>
    </citation>
    <scope>NUCLEOTIDE SEQUENCE [LARGE SCALE GENOMIC DNA]</scope>
    <source>
        <strain evidence="1 2">DSM 13558</strain>
    </source>
</reference>
<dbReference type="SUPFAM" id="SSF57783">
    <property type="entry name" value="Zinc beta-ribbon"/>
    <property type="match status" value="1"/>
</dbReference>
<comment type="caution">
    <text evidence="1">The sequence shown here is derived from an EMBL/GenBank/DDBJ whole genome shotgun (WGS) entry which is preliminary data.</text>
</comment>
<evidence type="ECO:0000313" key="1">
    <source>
        <dbReference type="EMBL" id="TWH78166.1"/>
    </source>
</evidence>
<gene>
    <name evidence="1" type="ORF">LY60_03007</name>
</gene>
<dbReference type="OrthoDB" id="9802530at2"/>
<evidence type="ECO:0000313" key="2">
    <source>
        <dbReference type="Proteomes" id="UP000315343"/>
    </source>
</evidence>
<sequence>MYTKYQIAKVQNISLLDYVEGRGYELIYSHSDVRLKEHDSLVISNNKWKWFSRNIGGGTLDFLIEYEVRGFKEAMQTLLGEKGIDENKPQYKEHIEEQHESKKLSELPYKNNSSFSIFFIPIGI</sequence>
<proteinExistence type="predicted"/>
<dbReference type="AlphaFoldDB" id="A0A562J4P3"/>
<dbReference type="EMBL" id="VLKH01000010">
    <property type="protein sequence ID" value="TWH78166.1"/>
    <property type="molecule type" value="Genomic_DNA"/>
</dbReference>
<dbReference type="Proteomes" id="UP000315343">
    <property type="component" value="Unassembled WGS sequence"/>
</dbReference>
<organism evidence="1 2">
    <name type="scientific">Sedimentibacter saalensis</name>
    <dbReference type="NCBI Taxonomy" id="130788"/>
    <lineage>
        <taxon>Bacteria</taxon>
        <taxon>Bacillati</taxon>
        <taxon>Bacillota</taxon>
        <taxon>Tissierellia</taxon>
        <taxon>Sedimentibacter</taxon>
    </lineage>
</organism>
<protein>
    <recommendedName>
        <fullName evidence="3">CHC2-type zinc finger protein</fullName>
    </recommendedName>
</protein>
<dbReference type="RefSeq" id="WP_145085466.1">
    <property type="nucleotide sequence ID" value="NZ_VLKH01000010.1"/>
</dbReference>
<name>A0A562J4P3_9FIRM</name>
<evidence type="ECO:0008006" key="3">
    <source>
        <dbReference type="Google" id="ProtNLM"/>
    </source>
</evidence>
<accession>A0A562J4P3</accession>
<keyword evidence="2" id="KW-1185">Reference proteome</keyword>